<feature type="region of interest" description="Disordered" evidence="1">
    <location>
        <begin position="1"/>
        <end position="109"/>
    </location>
</feature>
<dbReference type="EMBL" id="JAQQWP010000002">
    <property type="protein sequence ID" value="KAK8129437.1"/>
    <property type="molecule type" value="Genomic_DNA"/>
</dbReference>
<evidence type="ECO:0000256" key="1">
    <source>
        <dbReference type="SAM" id="MobiDB-lite"/>
    </source>
</evidence>
<evidence type="ECO:0000313" key="3">
    <source>
        <dbReference type="EMBL" id="KAK8129437.1"/>
    </source>
</evidence>
<dbReference type="Proteomes" id="UP001392437">
    <property type="component" value="Unassembled WGS sequence"/>
</dbReference>
<protein>
    <submittedName>
        <fullName evidence="3">Uncharacterized protein</fullName>
    </submittedName>
</protein>
<keyword evidence="2" id="KW-1133">Transmembrane helix</keyword>
<evidence type="ECO:0000313" key="4">
    <source>
        <dbReference type="Proteomes" id="UP001392437"/>
    </source>
</evidence>
<proteinExistence type="predicted"/>
<feature type="compositionally biased region" description="Basic and acidic residues" evidence="1">
    <location>
        <begin position="28"/>
        <end position="40"/>
    </location>
</feature>
<keyword evidence="4" id="KW-1185">Reference proteome</keyword>
<comment type="caution">
    <text evidence="3">The sequence shown here is derived from an EMBL/GenBank/DDBJ whole genome shotgun (WGS) entry which is preliminary data.</text>
</comment>
<reference evidence="3 4" key="1">
    <citation type="submission" date="2023-01" db="EMBL/GenBank/DDBJ databases">
        <title>Analysis of 21 Apiospora genomes using comparative genomics revels a genus with tremendous synthesis potential of carbohydrate active enzymes and secondary metabolites.</title>
        <authorList>
            <person name="Sorensen T."/>
        </authorList>
    </citation>
    <scope>NUCLEOTIDE SEQUENCE [LARGE SCALE GENOMIC DNA]</scope>
    <source>
        <strain evidence="3 4">CBS 117206</strain>
    </source>
</reference>
<accession>A0AAW0R6D5</accession>
<organism evidence="3 4">
    <name type="scientific">Apiospora kogelbergensis</name>
    <dbReference type="NCBI Taxonomy" id="1337665"/>
    <lineage>
        <taxon>Eukaryota</taxon>
        <taxon>Fungi</taxon>
        <taxon>Dikarya</taxon>
        <taxon>Ascomycota</taxon>
        <taxon>Pezizomycotina</taxon>
        <taxon>Sordariomycetes</taxon>
        <taxon>Xylariomycetidae</taxon>
        <taxon>Amphisphaeriales</taxon>
        <taxon>Apiosporaceae</taxon>
        <taxon>Apiospora</taxon>
    </lineage>
</organism>
<feature type="compositionally biased region" description="Gly residues" evidence="1">
    <location>
        <begin position="97"/>
        <end position="108"/>
    </location>
</feature>
<keyword evidence="2" id="KW-0812">Transmembrane</keyword>
<feature type="compositionally biased region" description="Acidic residues" evidence="1">
    <location>
        <begin position="1"/>
        <end position="10"/>
    </location>
</feature>
<gene>
    <name evidence="3" type="ORF">PG999_001817</name>
</gene>
<sequence>MYGPPEEDGFPDIAASPKMHNSQQPNRGADHAPEVVESHGLEYNAAGAARSYPQAVSQPQQQQQQYTPLPEYTSYRGKDDYGGFSHHHHHQRPATKEGGGGMGFGGGLEPIDSRSHAMAVSTAPAKRNRVCGVSRLAFFSILSLLAVVLVAIGLGVGLGVGLQHSSHGGDGASSSAAASASSFSSYTVPSPTSTVTPSKSANSTCQAGIRYCGWDLIEQHPSVRGSGGLDGGGFCPARSDSDTGRRSSGRHRIIMPLVLGFIGDG</sequence>
<feature type="transmembrane region" description="Helical" evidence="2">
    <location>
        <begin position="136"/>
        <end position="160"/>
    </location>
</feature>
<dbReference type="AlphaFoldDB" id="A0AAW0R6D5"/>
<name>A0AAW0R6D5_9PEZI</name>
<evidence type="ECO:0000256" key="2">
    <source>
        <dbReference type="SAM" id="Phobius"/>
    </source>
</evidence>
<keyword evidence="2" id="KW-0472">Membrane</keyword>